<feature type="compositionally biased region" description="Gly residues" evidence="1">
    <location>
        <begin position="248"/>
        <end position="258"/>
    </location>
</feature>
<sequence length="443" mass="45104">EGPPSGRRPWRRSNARTGAGRGGAAHRVRAHRRAAPDRDRNVGPDPPGRGLLGRGDGDPGTAAGRRRLRAGGAPVAAPVDGAGAGGDPPGGARRAPQAPPARARARDPGGDRGSAPPAPPPRAGAGRRQHRGLQRGDDAGVQVHRPRGGQRRHRAGAGRERDGEGDGGARAPFALAPGQGAVRRHQLRRHPGEPAGERAVRARERRVHRRHRPPYRALRTGQRRYTLPGRDRRHVAGAAEQDPARHPGAGGGAGGRGLAGVHRRAHRGGHQPRPGRVGARGALPRGPVLPPGGGHPQPPPAARPGARPGPARAPLRRSLRARACPAGARGGRRGVRGAARPPVAGERAAASQRDGARRGDVGGRGAPPAAPPGGHPAPAGLAPRRRGVGRDAAGDAGRDGAPHDPPRPGRDGQQPDDGGGTAGDPPEHAAAEDRGVPAGGGDV</sequence>
<reference evidence="2" key="1">
    <citation type="submission" date="2020-02" db="EMBL/GenBank/DDBJ databases">
        <authorList>
            <person name="Meier V. D."/>
        </authorList>
    </citation>
    <scope>NUCLEOTIDE SEQUENCE</scope>
    <source>
        <strain evidence="2">AVDCRST_MAG68</strain>
    </source>
</reference>
<feature type="non-terminal residue" evidence="2">
    <location>
        <position position="1"/>
    </location>
</feature>
<gene>
    <name evidence="2" type="ORF">AVDCRST_MAG68-4564</name>
</gene>
<name>A0A6J4MLC3_9BACT</name>
<feature type="compositionally biased region" description="Basic and acidic residues" evidence="1">
    <location>
        <begin position="388"/>
        <end position="410"/>
    </location>
</feature>
<feature type="compositionally biased region" description="Low complexity" evidence="1">
    <location>
        <begin position="303"/>
        <end position="313"/>
    </location>
</feature>
<feature type="compositionally biased region" description="Basic residues" evidence="1">
    <location>
        <begin position="144"/>
        <end position="156"/>
    </location>
</feature>
<accession>A0A6J4MLC3</accession>
<dbReference type="EMBL" id="CADCTW010000209">
    <property type="protein sequence ID" value="CAA9362572.1"/>
    <property type="molecule type" value="Genomic_DNA"/>
</dbReference>
<organism evidence="2">
    <name type="scientific">uncultured Gemmatimonadota bacterium</name>
    <dbReference type="NCBI Taxonomy" id="203437"/>
    <lineage>
        <taxon>Bacteria</taxon>
        <taxon>Pseudomonadati</taxon>
        <taxon>Gemmatimonadota</taxon>
        <taxon>environmental samples</taxon>
    </lineage>
</organism>
<feature type="region of interest" description="Disordered" evidence="1">
    <location>
        <begin position="1"/>
        <end position="443"/>
    </location>
</feature>
<feature type="compositionally biased region" description="Low complexity" evidence="1">
    <location>
        <begin position="70"/>
        <end position="81"/>
    </location>
</feature>
<proteinExistence type="predicted"/>
<feature type="non-terminal residue" evidence="2">
    <location>
        <position position="443"/>
    </location>
</feature>
<evidence type="ECO:0000256" key="1">
    <source>
        <dbReference type="SAM" id="MobiDB-lite"/>
    </source>
</evidence>
<feature type="compositionally biased region" description="Low complexity" evidence="1">
    <location>
        <begin position="90"/>
        <end position="102"/>
    </location>
</feature>
<dbReference type="AlphaFoldDB" id="A0A6J4MLC3"/>
<protein>
    <submittedName>
        <fullName evidence="2">Signal-transduction regulatory protein FlgR</fullName>
    </submittedName>
</protein>
<feature type="compositionally biased region" description="Basic residues" evidence="1">
    <location>
        <begin position="261"/>
        <end position="270"/>
    </location>
</feature>
<evidence type="ECO:0000313" key="2">
    <source>
        <dbReference type="EMBL" id="CAA9362572.1"/>
    </source>
</evidence>
<feature type="compositionally biased region" description="Basic and acidic residues" evidence="1">
    <location>
        <begin position="425"/>
        <end position="435"/>
    </location>
</feature>
<feature type="compositionally biased region" description="Basic residues" evidence="1">
    <location>
        <begin position="203"/>
        <end position="214"/>
    </location>
</feature>
<feature type="compositionally biased region" description="Low complexity" evidence="1">
    <location>
        <begin position="336"/>
        <end position="345"/>
    </location>
</feature>
<feature type="compositionally biased region" description="Basic residues" evidence="1">
    <location>
        <begin position="24"/>
        <end position="33"/>
    </location>
</feature>
<feature type="compositionally biased region" description="Basic and acidic residues" evidence="1">
    <location>
        <begin position="190"/>
        <end position="202"/>
    </location>
</feature>